<keyword evidence="3" id="KW-0547">Nucleotide-binding</keyword>
<keyword evidence="2" id="KW-1003">Cell membrane</keyword>
<evidence type="ECO:0000256" key="3">
    <source>
        <dbReference type="ARBA" id="ARBA00022741"/>
    </source>
</evidence>
<dbReference type="RefSeq" id="WP_327788871.1">
    <property type="nucleotide sequence ID" value="NZ_JARGEQ010000083.1"/>
</dbReference>
<accession>A0AAP3XR78</accession>
<dbReference type="Gene3D" id="3.40.50.300">
    <property type="entry name" value="P-loop containing nucleotide triphosphate hydrolases"/>
    <property type="match status" value="1"/>
</dbReference>
<gene>
    <name evidence="8" type="ORF">PZ740_08665</name>
</gene>
<evidence type="ECO:0000259" key="7">
    <source>
        <dbReference type="PROSITE" id="PS50893"/>
    </source>
</evidence>
<comment type="caution">
    <text evidence="8">The sequence shown here is derived from an EMBL/GenBank/DDBJ whole genome shotgun (WGS) entry which is preliminary data.</text>
</comment>
<dbReference type="Proteomes" id="UP001301140">
    <property type="component" value="Unassembled WGS sequence"/>
</dbReference>
<evidence type="ECO:0000313" key="9">
    <source>
        <dbReference type="Proteomes" id="UP001301140"/>
    </source>
</evidence>
<protein>
    <submittedName>
        <fullName evidence="8">Phosphonate ABC transporter ATP-binding protein</fullName>
    </submittedName>
</protein>
<dbReference type="PROSITE" id="PS50893">
    <property type="entry name" value="ABC_TRANSPORTER_2"/>
    <property type="match status" value="1"/>
</dbReference>
<name>A0AAP3XR78_9PROT</name>
<dbReference type="SMART" id="SM00382">
    <property type="entry name" value="AAA"/>
    <property type="match status" value="1"/>
</dbReference>
<proteinExistence type="predicted"/>
<dbReference type="InterPro" id="IPR003593">
    <property type="entry name" value="AAA+_ATPase"/>
</dbReference>
<evidence type="ECO:0000256" key="5">
    <source>
        <dbReference type="ARBA" id="ARBA00022967"/>
    </source>
</evidence>
<dbReference type="PROSITE" id="PS00211">
    <property type="entry name" value="ABC_TRANSPORTER_1"/>
    <property type="match status" value="1"/>
</dbReference>
<dbReference type="PANTHER" id="PTHR24220">
    <property type="entry name" value="IMPORT ATP-BINDING PROTEIN"/>
    <property type="match status" value="1"/>
</dbReference>
<dbReference type="InterPro" id="IPR012693">
    <property type="entry name" value="ABC_transpr_PhnC"/>
</dbReference>
<keyword evidence="6" id="KW-0472">Membrane</keyword>
<dbReference type="GO" id="GO:0015416">
    <property type="term" value="F:ABC-type phosphonate transporter activity"/>
    <property type="evidence" value="ECO:0007669"/>
    <property type="project" value="InterPro"/>
</dbReference>
<evidence type="ECO:0000256" key="2">
    <source>
        <dbReference type="ARBA" id="ARBA00022475"/>
    </source>
</evidence>
<reference evidence="8 9" key="1">
    <citation type="submission" date="2023-03" db="EMBL/GenBank/DDBJ databases">
        <title>YIM 152171 draft genome.</title>
        <authorList>
            <person name="Yang Z."/>
        </authorList>
    </citation>
    <scope>NUCLEOTIDE SEQUENCE [LARGE SCALE GENOMIC DNA]</scope>
    <source>
        <strain evidence="8 9">YIM 152171</strain>
    </source>
</reference>
<dbReference type="AlphaFoldDB" id="A0AAP3XR78"/>
<dbReference type="GO" id="GO:0005886">
    <property type="term" value="C:plasma membrane"/>
    <property type="evidence" value="ECO:0007669"/>
    <property type="project" value="TreeGrafter"/>
</dbReference>
<evidence type="ECO:0000256" key="4">
    <source>
        <dbReference type="ARBA" id="ARBA00022840"/>
    </source>
</evidence>
<keyword evidence="5" id="KW-1278">Translocase</keyword>
<feature type="domain" description="ABC transporter" evidence="7">
    <location>
        <begin position="5"/>
        <end position="263"/>
    </location>
</feature>
<evidence type="ECO:0000256" key="6">
    <source>
        <dbReference type="ARBA" id="ARBA00023136"/>
    </source>
</evidence>
<evidence type="ECO:0000256" key="1">
    <source>
        <dbReference type="ARBA" id="ARBA00022448"/>
    </source>
</evidence>
<organism evidence="8 9">
    <name type="scientific">Marinimicrococcus flavescens</name>
    <dbReference type="NCBI Taxonomy" id="3031815"/>
    <lineage>
        <taxon>Bacteria</taxon>
        <taxon>Pseudomonadati</taxon>
        <taxon>Pseudomonadota</taxon>
        <taxon>Alphaproteobacteria</taxon>
        <taxon>Geminicoccales</taxon>
        <taxon>Geminicoccaceae</taxon>
        <taxon>Marinimicrococcus</taxon>
    </lineage>
</organism>
<keyword evidence="9" id="KW-1185">Reference proteome</keyword>
<keyword evidence="4 8" id="KW-0067">ATP-binding</keyword>
<dbReference type="InterPro" id="IPR017871">
    <property type="entry name" value="ABC_transporter-like_CS"/>
</dbReference>
<dbReference type="GO" id="GO:0005524">
    <property type="term" value="F:ATP binding"/>
    <property type="evidence" value="ECO:0007669"/>
    <property type="project" value="UniProtKB-KW"/>
</dbReference>
<dbReference type="EMBL" id="JARGEQ010000083">
    <property type="protein sequence ID" value="MDF1586455.1"/>
    <property type="molecule type" value="Genomic_DNA"/>
</dbReference>
<dbReference type="GO" id="GO:0016887">
    <property type="term" value="F:ATP hydrolysis activity"/>
    <property type="evidence" value="ECO:0007669"/>
    <property type="project" value="InterPro"/>
</dbReference>
<dbReference type="CDD" id="cd03256">
    <property type="entry name" value="ABC_PhnC_transporter"/>
    <property type="match status" value="1"/>
</dbReference>
<dbReference type="SUPFAM" id="SSF52540">
    <property type="entry name" value="P-loop containing nucleoside triphosphate hydrolases"/>
    <property type="match status" value="1"/>
</dbReference>
<keyword evidence="1" id="KW-0813">Transport</keyword>
<evidence type="ECO:0000313" key="8">
    <source>
        <dbReference type="EMBL" id="MDF1586455.1"/>
    </source>
</evidence>
<dbReference type="Pfam" id="PF00005">
    <property type="entry name" value="ABC_tran"/>
    <property type="match status" value="1"/>
</dbReference>
<sequence>MTTAIELLGVCKTYDSGSPVLTDMNFSVGKGEMVALIGASGSGKSTLIRTIAGLLPIDGTKNSTAGQTTPAPQVRIFGTPMQTAGRISSAAGKLRARVGVVFQQFNLVPRLPVLTNVCLGLLGRLPAWRGTLAWFRRSERQQAMAALARVGIAEHALKRGSALSGGQQQRAAIARTLVQGAEILLADEPIASLDPNSARRVMDILAEVNREDGITVVVSLHQIEYALSYCPRTIALRGGRIVYDGPSDALTPAFLSELYGAESAELVPPRLSMNPSCVQRSTVPSRPVAAEPSVWVADTAVAAAAR</sequence>
<dbReference type="InterPro" id="IPR003439">
    <property type="entry name" value="ABC_transporter-like_ATP-bd"/>
</dbReference>
<dbReference type="InterPro" id="IPR027417">
    <property type="entry name" value="P-loop_NTPase"/>
</dbReference>
<dbReference type="InterPro" id="IPR015854">
    <property type="entry name" value="ABC_transpr_LolD-like"/>
</dbReference>